<evidence type="ECO:0000313" key="1">
    <source>
        <dbReference type="EMBL" id="KAJ0105190.1"/>
    </source>
</evidence>
<sequence length="228" mass="25515">MDGSSGAVSCSWSWYEATGPERTFVWTANRETPVNGKGSKVSLQKNGVMVLGDDDGTVAWTTDTSSTGAARAELLDSGNLVLEDVDGNILWRTFDFSTDTLLLNQPFTKSTKLVSRLGNGTYASGYFMLYFNENTFRLMYDGPDISSIYWPSSDYNVWQNLFWSTVKFMEFEAPDKPKCSRTPDKPKCSRTPDKPKCSCPPVYEVTEPANWNKGCTRSTPQFNRTCSK</sequence>
<accession>A0ACC1BZ74</accession>
<comment type="caution">
    <text evidence="1">The sequence shown here is derived from an EMBL/GenBank/DDBJ whole genome shotgun (WGS) entry which is preliminary data.</text>
</comment>
<reference evidence="2" key="1">
    <citation type="journal article" date="2023" name="G3 (Bethesda)">
        <title>Genome assembly and association tests identify interacting loci associated with vigor, precocity, and sex in interspecific pistachio rootstocks.</title>
        <authorList>
            <person name="Palmer W."/>
            <person name="Jacygrad E."/>
            <person name="Sagayaradj S."/>
            <person name="Cavanaugh K."/>
            <person name="Han R."/>
            <person name="Bertier L."/>
            <person name="Beede B."/>
            <person name="Kafkas S."/>
            <person name="Golino D."/>
            <person name="Preece J."/>
            <person name="Michelmore R."/>
        </authorList>
    </citation>
    <scope>NUCLEOTIDE SEQUENCE [LARGE SCALE GENOMIC DNA]</scope>
</reference>
<dbReference type="EMBL" id="CM047898">
    <property type="protein sequence ID" value="KAJ0105190.1"/>
    <property type="molecule type" value="Genomic_DNA"/>
</dbReference>
<proteinExistence type="predicted"/>
<organism evidence="1 2">
    <name type="scientific">Pistacia atlantica</name>
    <dbReference type="NCBI Taxonomy" id="434234"/>
    <lineage>
        <taxon>Eukaryota</taxon>
        <taxon>Viridiplantae</taxon>
        <taxon>Streptophyta</taxon>
        <taxon>Embryophyta</taxon>
        <taxon>Tracheophyta</taxon>
        <taxon>Spermatophyta</taxon>
        <taxon>Magnoliopsida</taxon>
        <taxon>eudicotyledons</taxon>
        <taxon>Gunneridae</taxon>
        <taxon>Pentapetalae</taxon>
        <taxon>rosids</taxon>
        <taxon>malvids</taxon>
        <taxon>Sapindales</taxon>
        <taxon>Anacardiaceae</taxon>
        <taxon>Pistacia</taxon>
    </lineage>
</organism>
<evidence type="ECO:0000313" key="2">
    <source>
        <dbReference type="Proteomes" id="UP001164250"/>
    </source>
</evidence>
<name>A0ACC1BZ74_9ROSI</name>
<dbReference type="Proteomes" id="UP001164250">
    <property type="component" value="Chromosome 2"/>
</dbReference>
<protein>
    <submittedName>
        <fullName evidence="1">Uncharacterized protein</fullName>
    </submittedName>
</protein>
<gene>
    <name evidence="1" type="ORF">Patl1_19464</name>
</gene>
<keyword evidence="2" id="KW-1185">Reference proteome</keyword>